<dbReference type="InterPro" id="IPR038252">
    <property type="entry name" value="UBA_E1_C_sf"/>
</dbReference>
<dbReference type="GO" id="GO:0016567">
    <property type="term" value="P:protein ubiquitination"/>
    <property type="evidence" value="ECO:0007669"/>
    <property type="project" value="UniProtKB-UniPathway"/>
</dbReference>
<dbReference type="Gene3D" id="3.40.50.12550">
    <property type="entry name" value="Ubiquitin-activating enzyme E1, inactive adenylation domain, subdomain 2"/>
    <property type="match status" value="1"/>
</dbReference>
<dbReference type="Pfam" id="PF10585">
    <property type="entry name" value="UBA_E1_SCCH"/>
    <property type="match status" value="1"/>
</dbReference>
<evidence type="ECO:0000259" key="10">
    <source>
        <dbReference type="SMART" id="SM00985"/>
    </source>
</evidence>
<evidence type="ECO:0000313" key="12">
    <source>
        <dbReference type="Proteomes" id="UP000694723"/>
    </source>
</evidence>
<dbReference type="Ensembl" id="ENSSSCT00060079270.1">
    <property type="protein sequence ID" value="ENSSSCP00060034289.1"/>
    <property type="gene ID" value="ENSSSCG00060058045.1"/>
</dbReference>
<evidence type="ECO:0000256" key="8">
    <source>
        <dbReference type="RuleBase" id="RU000519"/>
    </source>
</evidence>
<evidence type="ECO:0000256" key="5">
    <source>
        <dbReference type="ARBA" id="ARBA00022786"/>
    </source>
</evidence>
<dbReference type="InterPro" id="IPR042063">
    <property type="entry name" value="Ubi_acti_E1_SCCH"/>
</dbReference>
<dbReference type="InterPro" id="IPR018965">
    <property type="entry name" value="Ub-activating_enz_E1_C"/>
</dbReference>
<dbReference type="SMART" id="SM00985">
    <property type="entry name" value="UBA_e1_C"/>
    <property type="match status" value="1"/>
</dbReference>
<dbReference type="FunFam" id="3.50.50.80:FF:000001">
    <property type="entry name" value="ubiquitin-like modifier-activating enzyme 1"/>
    <property type="match status" value="1"/>
</dbReference>
<keyword evidence="3 8" id="KW-0436">Ligase</keyword>
<dbReference type="Pfam" id="PF09358">
    <property type="entry name" value="E1_UFD"/>
    <property type="match status" value="1"/>
</dbReference>
<dbReference type="InterPro" id="IPR042449">
    <property type="entry name" value="Ub-E1_IAD_1"/>
</dbReference>
<dbReference type="InterPro" id="IPR033127">
    <property type="entry name" value="UBQ-activ_enz_E1_Cys_AS"/>
</dbReference>
<dbReference type="InterPro" id="IPR042302">
    <property type="entry name" value="E1_FCCH_sf"/>
</dbReference>
<dbReference type="PRINTS" id="PR01849">
    <property type="entry name" value="UBIQUITINACT"/>
</dbReference>
<dbReference type="SUPFAM" id="SSF69572">
    <property type="entry name" value="Activating enzymes of the ubiquitin-like proteins"/>
    <property type="match status" value="2"/>
</dbReference>
<dbReference type="Gene3D" id="3.50.50.80">
    <property type="entry name" value="Ubiquitin-activating enzyme E1, inactive adenylation domain, subdomain 1"/>
    <property type="match status" value="1"/>
</dbReference>
<dbReference type="InterPro" id="IPR018075">
    <property type="entry name" value="UBQ-activ_enz_E1"/>
</dbReference>
<sequence length="1222" mass="133700">MDVQETSKLLDEELYSRQLYVLGLPAMERIQGAKVLLSGLQGLGAEIAKNLVLMGIGSLTLHDPHPTCWSDLAAQFFLSEQDLGRSRAEASQELLAKLNGAVQVCIHKGDITEDLLLHFQVVVLTALKLEEQLKVGSFCHKHGICFLVADTRGLVGQLFCDFGENFTVQEPTEAEPLTAAIQHISQGSPGILTLREQADAHHFHNGDLVTFSGIEGMVELNNCAPWPLRVREDGTLEIEDTSTFSRYLRGGVITEVKKSKTVSHEPLDVALLQPRVVAQSSQEVHRAHCLHQAFRALHKFQELSGRRPQPWDPVDTEMVVDLARALEPLKGTEGEPLEEQLDEALVRTVALSSAGSLSPMAAMLGAVAAQEVLKAISRKFMPLDQWLYFDALDCLPEDGESFPNPEDYAPRGCRYDGQIAVFGAHFQERLSHQHYLLVGAGAIGCELLKGFALVGLGAGGSGGVTVADMDHVERSNLSRQFLFRPQDIGRLKAEVAAEAAHRLNSDLLVTPLPYQLDPTTEHIYGDNFFSSVDGVAAALDSFQARRYVAARCTHYLKPLLEAGTKGTWGSACVFVPHLTEGYRAPASAAASEDTSYPICTVRHFPSTAEHTLQWARDEFEGLFRLFAETINRHQQALTPPADLDGPQMLNLLQVVLGVLRERPQTWRDCVVWALGHWQLRFHYGIEQLLRHFPPDKVLEDGTPFWSGPKQCPQPLEFDASQDMHLLFVLAAANLYAQMHGLPGSQDQTALKDLLQLLPLPDPQYLAPIFASDLELTLASAEFGPERLKKLREALETWRMGAPLKPLMFEKDDDSNFHVDFVVAAASLRAQNYGIPPANRAKSKQIVGRIIPAIATTTAAVAGLVCLELYKVVGGPRPLTAFRHSYLHLAENYFSRWVPSAPAIQKFHDLKWTCWDRLEVPAGQPMRTLESLLAHLQELHELRVRMLLHGPALLYSAGWSPEKRAHHLSLSRTAAEHPTSVLASHTRSQASPVPSGAGQESCQAECCACPCRSPRQACQLLFELQQERCGEGREGRPAEPLPSARLSGSSLSVAPAAAAATAPTSGSPAPPLGAAANGAGTGLMWPRPLGPAGWETRRPLPTPQQPWGGGAEQGPRAGQCPASESSKSWAVELTPNSLQDSGQAASLRLAQVLQTPSKPTQALMLNSIQEPEGSIEGFMEAPRMETPQALGSVMSLHFDGRAQDSRTGRDYLFNTHTGARRWL</sequence>
<evidence type="ECO:0000256" key="4">
    <source>
        <dbReference type="ARBA" id="ARBA00022741"/>
    </source>
</evidence>
<dbReference type="Gene3D" id="3.10.290.60">
    <property type="entry name" value="Ubiquitin-activating enzyme E1, UFD domain"/>
    <property type="match status" value="1"/>
</dbReference>
<evidence type="ECO:0000256" key="1">
    <source>
        <dbReference type="ARBA" id="ARBA00004906"/>
    </source>
</evidence>
<dbReference type="AlphaFoldDB" id="A0A8D1W5B2"/>
<feature type="compositionally biased region" description="Polar residues" evidence="9">
    <location>
        <begin position="980"/>
        <end position="994"/>
    </location>
</feature>
<dbReference type="PANTHER" id="PTHR10953">
    <property type="entry name" value="UBIQUITIN-ACTIVATING ENZYME E1"/>
    <property type="match status" value="1"/>
</dbReference>
<evidence type="ECO:0000256" key="7">
    <source>
        <dbReference type="PROSITE-ProRule" id="PRU10132"/>
    </source>
</evidence>
<feature type="domain" description="Ubiquitin-activating enzyme E1 C-terminal" evidence="10">
    <location>
        <begin position="881"/>
        <end position="995"/>
    </location>
</feature>
<dbReference type="InterPro" id="IPR000594">
    <property type="entry name" value="ThiF_NAD_FAD-bd"/>
</dbReference>
<dbReference type="Gene3D" id="2.40.30.180">
    <property type="entry name" value="Ubiquitin-activating enzyme E1, FCCH domain"/>
    <property type="match status" value="1"/>
</dbReference>
<dbReference type="Proteomes" id="UP000694723">
    <property type="component" value="Unplaced"/>
</dbReference>
<evidence type="ECO:0000256" key="2">
    <source>
        <dbReference type="ARBA" id="ARBA00005673"/>
    </source>
</evidence>
<keyword evidence="5 8" id="KW-0833">Ubl conjugation pathway</keyword>
<evidence type="ECO:0000256" key="3">
    <source>
        <dbReference type="ARBA" id="ARBA00022598"/>
    </source>
</evidence>
<dbReference type="GO" id="GO:0008641">
    <property type="term" value="F:ubiquitin-like modifier activating enzyme activity"/>
    <property type="evidence" value="ECO:0007669"/>
    <property type="project" value="InterPro"/>
</dbReference>
<feature type="active site" description="Glycyl thioester intermediate" evidence="7">
    <location>
        <position position="599"/>
    </location>
</feature>
<dbReference type="PANTHER" id="PTHR10953:SF143">
    <property type="entry name" value="UBIQUITIN-LIKE MODIFIER-ACTIVATING ENZYME 7"/>
    <property type="match status" value="1"/>
</dbReference>
<dbReference type="InterPro" id="IPR035985">
    <property type="entry name" value="Ubiquitin-activating_enz"/>
</dbReference>
<dbReference type="Gene3D" id="1.10.10.2660">
    <property type="entry name" value="Ubiquitin-activating enzyme E1, SCCH domain"/>
    <property type="match status" value="1"/>
</dbReference>
<accession>A0A8D1W5B2</accession>
<dbReference type="FunFam" id="3.40.50.720:FF:000320">
    <property type="entry name" value="ubiquitin-like modifier-activating enzyme 7"/>
    <property type="match status" value="1"/>
</dbReference>
<evidence type="ECO:0000313" key="11">
    <source>
        <dbReference type="Ensembl" id="ENSSSCP00060034289.1"/>
    </source>
</evidence>
<dbReference type="Pfam" id="PF00899">
    <property type="entry name" value="ThiF"/>
    <property type="match status" value="2"/>
</dbReference>
<reference evidence="11" key="1">
    <citation type="submission" date="2025-08" db="UniProtKB">
        <authorList>
            <consortium name="Ensembl"/>
        </authorList>
    </citation>
    <scope>IDENTIFICATION</scope>
</reference>
<proteinExistence type="inferred from homology"/>
<protein>
    <recommendedName>
        <fullName evidence="10">Ubiquitin-activating enzyme E1 C-terminal domain-containing protein</fullName>
    </recommendedName>
</protein>
<dbReference type="PROSITE" id="PS00865">
    <property type="entry name" value="UBIQUITIN_ACTIVAT_2"/>
    <property type="match status" value="1"/>
</dbReference>
<evidence type="ECO:0000256" key="9">
    <source>
        <dbReference type="SAM" id="MobiDB-lite"/>
    </source>
</evidence>
<comment type="pathway">
    <text evidence="1">Protein modification; protein ubiquitination.</text>
</comment>
<dbReference type="CDD" id="cd01491">
    <property type="entry name" value="Ube1_repeat1"/>
    <property type="match status" value="1"/>
</dbReference>
<comment type="similarity">
    <text evidence="2 8">Belongs to the ubiquitin-activating E1 family.</text>
</comment>
<name>A0A8D1W5B2_PIG</name>
<dbReference type="NCBIfam" id="TIGR01408">
    <property type="entry name" value="Ube1"/>
    <property type="match status" value="1"/>
</dbReference>
<feature type="region of interest" description="Disordered" evidence="9">
    <location>
        <begin position="1056"/>
        <end position="1127"/>
    </location>
</feature>
<dbReference type="FunFam" id="1.10.10.2660:FF:000004">
    <property type="entry name" value="Ubiquitin activating enzyme 1"/>
    <property type="match status" value="1"/>
</dbReference>
<keyword evidence="6 8" id="KW-0067">ATP-binding</keyword>
<evidence type="ECO:0000256" key="6">
    <source>
        <dbReference type="ARBA" id="ARBA00022840"/>
    </source>
</evidence>
<feature type="compositionally biased region" description="Low complexity" evidence="9">
    <location>
        <begin position="1056"/>
        <end position="1077"/>
    </location>
</feature>
<dbReference type="InterPro" id="IPR045886">
    <property type="entry name" value="ThiF/MoeB/HesA"/>
</dbReference>
<dbReference type="UniPathway" id="UPA00143"/>
<keyword evidence="4 8" id="KW-0547">Nucleotide-binding</keyword>
<dbReference type="Gene3D" id="3.40.50.720">
    <property type="entry name" value="NAD(P)-binding Rossmann-like Domain"/>
    <property type="match status" value="1"/>
</dbReference>
<dbReference type="InterPro" id="IPR000011">
    <property type="entry name" value="UBQ/SUMO-activ_enz_E1-like"/>
</dbReference>
<organism evidence="11 12">
    <name type="scientific">Sus scrofa</name>
    <name type="common">Pig</name>
    <dbReference type="NCBI Taxonomy" id="9823"/>
    <lineage>
        <taxon>Eukaryota</taxon>
        <taxon>Metazoa</taxon>
        <taxon>Chordata</taxon>
        <taxon>Craniata</taxon>
        <taxon>Vertebrata</taxon>
        <taxon>Euteleostomi</taxon>
        <taxon>Mammalia</taxon>
        <taxon>Eutheria</taxon>
        <taxon>Laurasiatheria</taxon>
        <taxon>Artiodactyla</taxon>
        <taxon>Suina</taxon>
        <taxon>Suidae</taxon>
        <taxon>Sus</taxon>
    </lineage>
</organism>
<dbReference type="FunFam" id="2.40.30.180:FF:000001">
    <property type="entry name" value="ubiquitin-like modifier-activating enzyme 1"/>
    <property type="match status" value="1"/>
</dbReference>
<dbReference type="InterPro" id="IPR019572">
    <property type="entry name" value="UBA_E1_SCCH"/>
</dbReference>
<dbReference type="GO" id="GO:0005524">
    <property type="term" value="F:ATP binding"/>
    <property type="evidence" value="ECO:0007669"/>
    <property type="project" value="UniProtKB-KW"/>
</dbReference>
<feature type="region of interest" description="Disordered" evidence="9">
    <location>
        <begin position="968"/>
        <end position="994"/>
    </location>
</feature>